<dbReference type="GO" id="GO:0006220">
    <property type="term" value="P:pyrimidine nucleotide metabolic process"/>
    <property type="evidence" value="ECO:0007669"/>
    <property type="project" value="UniProtKB-UniRule"/>
</dbReference>
<dbReference type="HAMAP" id="MF_00238">
    <property type="entry name" value="Cytidyl_kinase_type1"/>
    <property type="match status" value="1"/>
</dbReference>
<feature type="binding site" evidence="8">
    <location>
        <begin position="11"/>
        <end position="19"/>
    </location>
    <ligand>
        <name>ATP</name>
        <dbReference type="ChEBI" id="CHEBI:30616"/>
    </ligand>
</feature>
<keyword evidence="2 8" id="KW-0808">Transferase</keyword>
<keyword evidence="5 8" id="KW-0067">ATP-binding</keyword>
<dbReference type="InterPro" id="IPR011994">
    <property type="entry name" value="Cytidylate_kinase_dom"/>
</dbReference>
<evidence type="ECO:0000256" key="4">
    <source>
        <dbReference type="ARBA" id="ARBA00022777"/>
    </source>
</evidence>
<evidence type="ECO:0000256" key="2">
    <source>
        <dbReference type="ARBA" id="ARBA00022679"/>
    </source>
</evidence>
<keyword evidence="8" id="KW-0963">Cytoplasm</keyword>
<name>A0A4P6YWM4_9LACO</name>
<dbReference type="EMBL" id="CP037940">
    <property type="protein sequence ID" value="QBO37309.1"/>
    <property type="molecule type" value="Genomic_DNA"/>
</dbReference>
<dbReference type="GO" id="GO:0015949">
    <property type="term" value="P:nucleobase-containing small molecule interconversion"/>
    <property type="evidence" value="ECO:0007669"/>
    <property type="project" value="TreeGrafter"/>
</dbReference>
<reference evidence="11" key="1">
    <citation type="submission" date="2019-03" db="EMBL/GenBank/DDBJ databases">
        <title>Weissella sp. 26KH-42 Genome sequencing.</title>
        <authorList>
            <person name="Heo J."/>
            <person name="Kim S.-J."/>
            <person name="Kim J.-S."/>
            <person name="Hong S.-B."/>
            <person name="Kwon S.-W."/>
        </authorList>
    </citation>
    <scope>NUCLEOTIDE SEQUENCE [LARGE SCALE GENOMIC DNA]</scope>
    <source>
        <strain evidence="11">26KH-42</strain>
    </source>
</reference>
<dbReference type="InterPro" id="IPR003136">
    <property type="entry name" value="Cytidylate_kin"/>
</dbReference>
<gene>
    <name evidence="8" type="primary">cmk</name>
    <name evidence="10" type="ORF">EQG49_12975</name>
</gene>
<comment type="subcellular location">
    <subcellularLocation>
        <location evidence="8">Cytoplasm</location>
    </subcellularLocation>
</comment>
<comment type="catalytic activity">
    <reaction evidence="6 8">
        <text>dCMP + ATP = dCDP + ADP</text>
        <dbReference type="Rhea" id="RHEA:25094"/>
        <dbReference type="ChEBI" id="CHEBI:30616"/>
        <dbReference type="ChEBI" id="CHEBI:57566"/>
        <dbReference type="ChEBI" id="CHEBI:58593"/>
        <dbReference type="ChEBI" id="CHEBI:456216"/>
        <dbReference type="EC" id="2.7.4.25"/>
    </reaction>
</comment>
<keyword evidence="11" id="KW-1185">Reference proteome</keyword>
<dbReference type="GO" id="GO:0036430">
    <property type="term" value="F:CMP kinase activity"/>
    <property type="evidence" value="ECO:0007669"/>
    <property type="project" value="RHEA"/>
</dbReference>
<dbReference type="Pfam" id="PF02224">
    <property type="entry name" value="Cytidylate_kin"/>
    <property type="match status" value="1"/>
</dbReference>
<evidence type="ECO:0000256" key="7">
    <source>
        <dbReference type="ARBA" id="ARBA00048478"/>
    </source>
</evidence>
<feature type="domain" description="Cytidylate kinase" evidence="9">
    <location>
        <begin position="7"/>
        <end position="227"/>
    </location>
</feature>
<dbReference type="GO" id="GO:0005829">
    <property type="term" value="C:cytosol"/>
    <property type="evidence" value="ECO:0007669"/>
    <property type="project" value="TreeGrafter"/>
</dbReference>
<dbReference type="AlphaFoldDB" id="A0A4P6YWM4"/>
<organism evidence="10 11">
    <name type="scientific">Periweissella cryptocerci</name>
    <dbReference type="NCBI Taxonomy" id="2506420"/>
    <lineage>
        <taxon>Bacteria</taxon>
        <taxon>Bacillati</taxon>
        <taxon>Bacillota</taxon>
        <taxon>Bacilli</taxon>
        <taxon>Lactobacillales</taxon>
        <taxon>Lactobacillaceae</taxon>
        <taxon>Periweissella</taxon>
    </lineage>
</organism>
<keyword evidence="3 8" id="KW-0547">Nucleotide-binding</keyword>
<comment type="catalytic activity">
    <reaction evidence="7 8">
        <text>CMP + ATP = CDP + ADP</text>
        <dbReference type="Rhea" id="RHEA:11600"/>
        <dbReference type="ChEBI" id="CHEBI:30616"/>
        <dbReference type="ChEBI" id="CHEBI:58069"/>
        <dbReference type="ChEBI" id="CHEBI:60377"/>
        <dbReference type="ChEBI" id="CHEBI:456216"/>
        <dbReference type="EC" id="2.7.4.25"/>
    </reaction>
</comment>
<dbReference type="OrthoDB" id="9807434at2"/>
<dbReference type="PANTHER" id="PTHR21299:SF2">
    <property type="entry name" value="CYTIDYLATE KINASE"/>
    <property type="match status" value="1"/>
</dbReference>
<evidence type="ECO:0000313" key="10">
    <source>
        <dbReference type="EMBL" id="QBO37309.1"/>
    </source>
</evidence>
<dbReference type="InterPro" id="IPR027417">
    <property type="entry name" value="P-loop_NTPase"/>
</dbReference>
<sequence length="231" mass="24810">MTDKMQVAIDGPASAGKSTIAKIIAKEFGYIYVDTGAMYRTITLAAMRAGLIVPGQETVDEAAVTALLPKTLIGFTPDPAGQRVFLNDEDVSEAIRHSDVNGLVSMISAIPAVRTDLVKRQRDIAASASIVMDGRDIGTTVLPDAQVKIFLVASVEERAARRFKENQEKGIDTNDTLSEIEASIARRDYLDSHREVSPLVQAADAQLVDTTGIDIPTVSANIASIINEKLK</sequence>
<dbReference type="KEGG" id="wei:EQG49_12975"/>
<dbReference type="SUPFAM" id="SSF52540">
    <property type="entry name" value="P-loop containing nucleoside triphosphate hydrolases"/>
    <property type="match status" value="1"/>
</dbReference>
<dbReference type="NCBIfam" id="TIGR00017">
    <property type="entry name" value="cmk"/>
    <property type="match status" value="1"/>
</dbReference>
<dbReference type="Proteomes" id="UP000292886">
    <property type="component" value="Chromosome"/>
</dbReference>
<dbReference type="RefSeq" id="WP_133364386.1">
    <property type="nucleotide sequence ID" value="NZ_CP037940.1"/>
</dbReference>
<dbReference type="PANTHER" id="PTHR21299">
    <property type="entry name" value="CYTIDYLATE KINASE/PANTOATE-BETA-ALANINE LIGASE"/>
    <property type="match status" value="1"/>
</dbReference>
<dbReference type="Gene3D" id="3.40.50.300">
    <property type="entry name" value="P-loop containing nucleotide triphosphate hydrolases"/>
    <property type="match status" value="1"/>
</dbReference>
<evidence type="ECO:0000256" key="1">
    <source>
        <dbReference type="ARBA" id="ARBA00009427"/>
    </source>
</evidence>
<dbReference type="GO" id="GO:0036431">
    <property type="term" value="F:dCMP kinase activity"/>
    <property type="evidence" value="ECO:0007669"/>
    <property type="project" value="InterPro"/>
</dbReference>
<keyword evidence="4 8" id="KW-0418">Kinase</keyword>
<proteinExistence type="inferred from homology"/>
<evidence type="ECO:0000256" key="5">
    <source>
        <dbReference type="ARBA" id="ARBA00022840"/>
    </source>
</evidence>
<evidence type="ECO:0000313" key="11">
    <source>
        <dbReference type="Proteomes" id="UP000292886"/>
    </source>
</evidence>
<evidence type="ECO:0000259" key="9">
    <source>
        <dbReference type="Pfam" id="PF02224"/>
    </source>
</evidence>
<evidence type="ECO:0000256" key="6">
    <source>
        <dbReference type="ARBA" id="ARBA00047615"/>
    </source>
</evidence>
<dbReference type="EC" id="2.7.4.25" evidence="8"/>
<accession>A0A4P6YWM4</accession>
<dbReference type="CDD" id="cd02020">
    <property type="entry name" value="CMPK"/>
    <property type="match status" value="1"/>
</dbReference>
<dbReference type="GO" id="GO:0005524">
    <property type="term" value="F:ATP binding"/>
    <property type="evidence" value="ECO:0007669"/>
    <property type="project" value="UniProtKB-UniRule"/>
</dbReference>
<protein>
    <recommendedName>
        <fullName evidence="8">Cytidylate kinase</fullName>
        <shortName evidence="8">CK</shortName>
        <ecNumber evidence="8">2.7.4.25</ecNumber>
    </recommendedName>
    <alternativeName>
        <fullName evidence="8">Cytidine monophosphate kinase</fullName>
        <shortName evidence="8">CMP kinase</shortName>
    </alternativeName>
</protein>
<evidence type="ECO:0000256" key="8">
    <source>
        <dbReference type="HAMAP-Rule" id="MF_00238"/>
    </source>
</evidence>
<evidence type="ECO:0000256" key="3">
    <source>
        <dbReference type="ARBA" id="ARBA00022741"/>
    </source>
</evidence>
<comment type="similarity">
    <text evidence="1 8">Belongs to the cytidylate kinase family. Type 1 subfamily.</text>
</comment>